<dbReference type="AlphaFoldDB" id="A0A3P1V8M5"/>
<evidence type="ECO:0000256" key="7">
    <source>
        <dbReference type="ARBA" id="ARBA00022840"/>
    </source>
</evidence>
<evidence type="ECO:0000256" key="2">
    <source>
        <dbReference type="ARBA" id="ARBA00012438"/>
    </source>
</evidence>
<keyword evidence="5" id="KW-0547">Nucleotide-binding</keyword>
<sequence length="490" mass="53171">MPISLPRALRDSTDLSDTDLDWLHQLMADWQVVADLSTSDLVLWVRTGDGRFVAAGHTRPSSGTTVHLEDVIGRRMPLSREAMATEALLHAQIREAVEPYWTGTSAVHETYVPVVRQGRALAVVTKETSVGLIRGGRIVEREMDELADALCRMIAEGCFPISGAGTTIRHGTPRVADGFLRLDADGRVLFVSPNGRSCFHRLGLDGELDGIVLAEAVTSIIPPRTPVDEALAVVLMGRQAWLTEVEASGVFLTVRSIPLTLGGGRAGAILLVRDVTEVRRREQVLLNKDATIREVHHRVKNNLQTVSALLRMQARRASNEETRHALAEAERRVTTIATVHDALSHNVDERVDFDEVFSSVLRMAAMVATPNGEVSTRLEGSFGVVDADIAQALATVLAELVTNAVEHGMEGMDGREGQVLVRARRDGDAVEVHVLDNGRGIVPGSLRSGLGTRIVTTLVRGELRGTIDWQPGPDGQGTDVVIHAHLGQER</sequence>
<evidence type="ECO:0000313" key="10">
    <source>
        <dbReference type="Proteomes" id="UP000271272"/>
    </source>
</evidence>
<dbReference type="InterPro" id="IPR038424">
    <property type="entry name" value="H_kinase_PdtaS_GAF_sf"/>
</dbReference>
<dbReference type="InterPro" id="IPR005467">
    <property type="entry name" value="His_kinase_dom"/>
</dbReference>
<name>A0A3P1V8M5_9ACTO</name>
<dbReference type="Pfam" id="PF07568">
    <property type="entry name" value="HisKA_2"/>
    <property type="match status" value="1"/>
</dbReference>
<organism evidence="9 10">
    <name type="scientific">Actinomyces bowdenii</name>
    <dbReference type="NCBI Taxonomy" id="131109"/>
    <lineage>
        <taxon>Bacteria</taxon>
        <taxon>Bacillati</taxon>
        <taxon>Actinomycetota</taxon>
        <taxon>Actinomycetes</taxon>
        <taxon>Actinomycetales</taxon>
        <taxon>Actinomycetaceae</taxon>
        <taxon>Actinomyces</taxon>
    </lineage>
</organism>
<dbReference type="GO" id="GO:0005524">
    <property type="term" value="F:ATP binding"/>
    <property type="evidence" value="ECO:0007669"/>
    <property type="project" value="UniProtKB-KW"/>
</dbReference>
<dbReference type="InterPro" id="IPR011495">
    <property type="entry name" value="Sig_transdc_His_kin_sub2_dim/P"/>
</dbReference>
<dbReference type="InterPro" id="IPR003594">
    <property type="entry name" value="HATPase_dom"/>
</dbReference>
<dbReference type="InterPro" id="IPR036890">
    <property type="entry name" value="HATPase_C_sf"/>
</dbReference>
<dbReference type="SUPFAM" id="SSF55785">
    <property type="entry name" value="PYP-like sensor domain (PAS domain)"/>
    <property type="match status" value="1"/>
</dbReference>
<dbReference type="Pfam" id="PF08448">
    <property type="entry name" value="PAS_4"/>
    <property type="match status" value="1"/>
</dbReference>
<feature type="domain" description="Histidine kinase" evidence="8">
    <location>
        <begin position="294"/>
        <end position="488"/>
    </location>
</feature>
<reference evidence="9 10" key="1">
    <citation type="submission" date="2018-11" db="EMBL/GenBank/DDBJ databases">
        <title>Genomes From Bacteria Associated with the Canine Oral Cavity: a Test Case for Automated Genome-Based Taxonomic Assignment.</title>
        <authorList>
            <person name="Coil D.A."/>
            <person name="Jospin G."/>
            <person name="Darling A.E."/>
            <person name="Wallis C."/>
            <person name="Davis I.J."/>
            <person name="Harris S."/>
            <person name="Eisen J.A."/>
            <person name="Holcombe L.J."/>
            <person name="O'Flynn C."/>
        </authorList>
    </citation>
    <scope>NUCLEOTIDE SEQUENCE [LARGE SCALE GENOMIC DNA]</scope>
    <source>
        <strain evidence="9 10">OH5050</strain>
    </source>
</reference>
<keyword evidence="4" id="KW-0808">Transferase</keyword>
<dbReference type="Gene3D" id="3.30.450.20">
    <property type="entry name" value="PAS domain"/>
    <property type="match status" value="1"/>
</dbReference>
<keyword evidence="6 9" id="KW-0418">Kinase</keyword>
<dbReference type="Gene3D" id="3.30.565.10">
    <property type="entry name" value="Histidine kinase-like ATPase, C-terminal domain"/>
    <property type="match status" value="1"/>
</dbReference>
<keyword evidence="3" id="KW-0597">Phosphoprotein</keyword>
<dbReference type="PANTHER" id="PTHR41523:SF8">
    <property type="entry name" value="ETHYLENE RESPONSE SENSOR PROTEIN"/>
    <property type="match status" value="1"/>
</dbReference>
<gene>
    <name evidence="9" type="ORF">EII10_00050</name>
</gene>
<dbReference type="EC" id="2.7.13.3" evidence="2"/>
<evidence type="ECO:0000256" key="4">
    <source>
        <dbReference type="ARBA" id="ARBA00022679"/>
    </source>
</evidence>
<evidence type="ECO:0000256" key="6">
    <source>
        <dbReference type="ARBA" id="ARBA00022777"/>
    </source>
</evidence>
<evidence type="ECO:0000256" key="5">
    <source>
        <dbReference type="ARBA" id="ARBA00022741"/>
    </source>
</evidence>
<dbReference type="InterPro" id="IPR013656">
    <property type="entry name" value="PAS_4"/>
</dbReference>
<dbReference type="PANTHER" id="PTHR41523">
    <property type="entry name" value="TWO-COMPONENT SYSTEM SENSOR PROTEIN"/>
    <property type="match status" value="1"/>
</dbReference>
<dbReference type="EMBL" id="RQZC01000001">
    <property type="protein sequence ID" value="RRD30562.1"/>
    <property type="molecule type" value="Genomic_DNA"/>
</dbReference>
<dbReference type="GO" id="GO:0004673">
    <property type="term" value="F:protein histidine kinase activity"/>
    <property type="evidence" value="ECO:0007669"/>
    <property type="project" value="UniProtKB-EC"/>
</dbReference>
<comment type="catalytic activity">
    <reaction evidence="1">
        <text>ATP + protein L-histidine = ADP + protein N-phospho-L-histidine.</text>
        <dbReference type="EC" id="2.7.13.3"/>
    </reaction>
</comment>
<evidence type="ECO:0000259" key="8">
    <source>
        <dbReference type="PROSITE" id="PS50109"/>
    </source>
</evidence>
<evidence type="ECO:0000313" key="9">
    <source>
        <dbReference type="EMBL" id="RRD30562.1"/>
    </source>
</evidence>
<dbReference type="Proteomes" id="UP000271272">
    <property type="component" value="Unassembled WGS sequence"/>
</dbReference>
<dbReference type="SMART" id="SM00387">
    <property type="entry name" value="HATPase_c"/>
    <property type="match status" value="1"/>
</dbReference>
<evidence type="ECO:0000256" key="3">
    <source>
        <dbReference type="ARBA" id="ARBA00022553"/>
    </source>
</evidence>
<evidence type="ECO:0000256" key="1">
    <source>
        <dbReference type="ARBA" id="ARBA00000085"/>
    </source>
</evidence>
<dbReference type="Pfam" id="PF12282">
    <property type="entry name" value="GAF_PdtaS"/>
    <property type="match status" value="1"/>
</dbReference>
<accession>A0A3P1V8M5</accession>
<dbReference type="Gene3D" id="3.30.450.280">
    <property type="entry name" value="GAF domain"/>
    <property type="match status" value="1"/>
</dbReference>
<proteinExistence type="predicted"/>
<dbReference type="Pfam" id="PF02518">
    <property type="entry name" value="HATPase_c"/>
    <property type="match status" value="1"/>
</dbReference>
<dbReference type="InterPro" id="IPR035965">
    <property type="entry name" value="PAS-like_dom_sf"/>
</dbReference>
<dbReference type="SUPFAM" id="SSF55874">
    <property type="entry name" value="ATPase domain of HSP90 chaperone/DNA topoisomerase II/histidine kinase"/>
    <property type="match status" value="1"/>
</dbReference>
<dbReference type="RefSeq" id="WP_124932482.1">
    <property type="nucleotide sequence ID" value="NZ_JAGFOU010000029.1"/>
</dbReference>
<keyword evidence="7" id="KW-0067">ATP-binding</keyword>
<dbReference type="PROSITE" id="PS50109">
    <property type="entry name" value="HIS_KIN"/>
    <property type="match status" value="1"/>
</dbReference>
<dbReference type="OrthoDB" id="9767435at2"/>
<dbReference type="InterPro" id="IPR022066">
    <property type="entry name" value="PdtaS_GAF"/>
</dbReference>
<keyword evidence="10" id="KW-1185">Reference proteome</keyword>
<protein>
    <recommendedName>
        <fullName evidence="2">histidine kinase</fullName>
        <ecNumber evidence="2">2.7.13.3</ecNumber>
    </recommendedName>
</protein>
<comment type="caution">
    <text evidence="9">The sequence shown here is derived from an EMBL/GenBank/DDBJ whole genome shotgun (WGS) entry which is preliminary data.</text>
</comment>